<reference evidence="3 4" key="1">
    <citation type="submission" date="2015-12" db="EMBL/GenBank/DDBJ databases">
        <authorList>
            <person name="Shamseldin A."/>
            <person name="Moawad H."/>
            <person name="Abd El-Rahim W.M."/>
            <person name="Sadowsky M.J."/>
        </authorList>
    </citation>
    <scope>NUCLEOTIDE SEQUENCE [LARGE SCALE GENOMIC DNA]</scope>
    <source>
        <strain evidence="3 4">S43</strain>
    </source>
</reference>
<protein>
    <submittedName>
        <fullName evidence="3">Universal stress protein UspA</fullName>
    </submittedName>
</protein>
<gene>
    <name evidence="3" type="ORF">AUQ48_14665</name>
</gene>
<comment type="similarity">
    <text evidence="1">Belongs to the universal stress protein A family.</text>
</comment>
<dbReference type="InterPro" id="IPR014729">
    <property type="entry name" value="Rossmann-like_a/b/a_fold"/>
</dbReference>
<dbReference type="PRINTS" id="PR01438">
    <property type="entry name" value="UNVRSLSTRESS"/>
</dbReference>
<dbReference type="RefSeq" id="WP_101852741.1">
    <property type="nucleotide sequence ID" value="NZ_LOMZ01000001.1"/>
</dbReference>
<evidence type="ECO:0000313" key="4">
    <source>
        <dbReference type="Proteomes" id="UP000234632"/>
    </source>
</evidence>
<accession>A0A2N4T4S0</accession>
<proteinExistence type="inferred from homology"/>
<dbReference type="InterPro" id="IPR006015">
    <property type="entry name" value="Universal_stress_UspA"/>
</dbReference>
<name>A0A2N4T4S0_9MICC</name>
<dbReference type="InterPro" id="IPR006016">
    <property type="entry name" value="UspA"/>
</dbReference>
<feature type="domain" description="UspA" evidence="2">
    <location>
        <begin position="12"/>
        <end position="151"/>
    </location>
</feature>
<evidence type="ECO:0000313" key="3">
    <source>
        <dbReference type="EMBL" id="PLC13228.1"/>
    </source>
</evidence>
<dbReference type="SUPFAM" id="SSF52402">
    <property type="entry name" value="Adenine nucleotide alpha hydrolases-like"/>
    <property type="match status" value="1"/>
</dbReference>
<evidence type="ECO:0000256" key="1">
    <source>
        <dbReference type="ARBA" id="ARBA00008791"/>
    </source>
</evidence>
<sequence>MTEHTDSTAGGDRVVVGVDGSEHSKRALREAAALAGALDLPLEAVTCWRDLSEYAVYEGRIPEQLTPEAFRATAERMLEGALEDVFGEDRPATLRTRLHHGRAAEALIEASEGARMLVVGSRGHGGVMGRLLGSVSSAVVSHAHCPVLVVRS</sequence>
<dbReference type="PANTHER" id="PTHR46553:SF3">
    <property type="entry name" value="ADENINE NUCLEOTIDE ALPHA HYDROLASES-LIKE SUPERFAMILY PROTEIN"/>
    <property type="match status" value="1"/>
</dbReference>
<dbReference type="AlphaFoldDB" id="A0A2N4T4S0"/>
<comment type="caution">
    <text evidence="3">The sequence shown here is derived from an EMBL/GenBank/DDBJ whole genome shotgun (WGS) entry which is preliminary data.</text>
</comment>
<dbReference type="Proteomes" id="UP000234632">
    <property type="component" value="Unassembled WGS sequence"/>
</dbReference>
<evidence type="ECO:0000259" key="2">
    <source>
        <dbReference type="Pfam" id="PF00582"/>
    </source>
</evidence>
<dbReference type="EMBL" id="LOMZ01000001">
    <property type="protein sequence ID" value="PLC13228.1"/>
    <property type="molecule type" value="Genomic_DNA"/>
</dbReference>
<organism evidence="3 4">
    <name type="scientific">Kocuria flava</name>
    <dbReference type="NCBI Taxonomy" id="446860"/>
    <lineage>
        <taxon>Bacteria</taxon>
        <taxon>Bacillati</taxon>
        <taxon>Actinomycetota</taxon>
        <taxon>Actinomycetes</taxon>
        <taxon>Micrococcales</taxon>
        <taxon>Micrococcaceae</taxon>
        <taxon>Kocuria</taxon>
    </lineage>
</organism>
<dbReference type="Gene3D" id="3.40.50.620">
    <property type="entry name" value="HUPs"/>
    <property type="match status" value="1"/>
</dbReference>
<dbReference type="PANTHER" id="PTHR46553">
    <property type="entry name" value="ADENINE NUCLEOTIDE ALPHA HYDROLASES-LIKE SUPERFAMILY PROTEIN"/>
    <property type="match status" value="1"/>
</dbReference>
<dbReference type="Pfam" id="PF00582">
    <property type="entry name" value="Usp"/>
    <property type="match status" value="1"/>
</dbReference>